<dbReference type="InterPro" id="IPR012000">
    <property type="entry name" value="Thiamin_PyroP_enz_cen_dom"/>
</dbReference>
<evidence type="ECO:0000259" key="6">
    <source>
        <dbReference type="Pfam" id="PF02776"/>
    </source>
</evidence>
<dbReference type="GO" id="GO:0000287">
    <property type="term" value="F:magnesium ion binding"/>
    <property type="evidence" value="ECO:0007669"/>
    <property type="project" value="InterPro"/>
</dbReference>
<dbReference type="InterPro" id="IPR045229">
    <property type="entry name" value="TPP_enz"/>
</dbReference>
<dbReference type="GO" id="GO:0009099">
    <property type="term" value="P:L-valine biosynthetic process"/>
    <property type="evidence" value="ECO:0007669"/>
    <property type="project" value="TreeGrafter"/>
</dbReference>
<sequence length="553" mass="59316">MSDGMVTGGQALIEALIANGADLAFGVPGESYLAALDAMHEVGDKFRFITTRHEAGAANMAEAYGKLTGRPGICFVTRGPGATHATIGLHTAFQDSTPMIMLIGQVAADQVEREAFQEIDYRRFLSEVTKWTAEINDASRIAEYVGRAFRVATSGRPGPVALALPEDMLTHLVKAQPSVPYTPAKAHPGAADMAELKRLLDGAKKPFVLLGGSGWTQEAVTEVETFAAANNLPVSVSFRCQDRFNNDHPNYVGDMGIGANPALVKRMTDADVILCLGPRLGEMTTGGYTRLSVPVPTQTLIHVHQGAEELGRVYQPALGINATPTTIAPLLATMKLANAADWAADTKECRASYEKWQQPTAIPGNVQLAELYLHMREKLAADTIYCNGAGNYAIWLHRFNRWRTFPSQLAPTSGAMGYGVPAGIAAKIMYPERTVIAAGGDGCFMMSAMELATAARYNAAVIFLVFNNSMLGTIRMHQERDYPGHISGTGLTNPDFVKFAESFGAHAARVERTEDFAPALDAAIASGKPALIEIMVEQEAITPVATLSSLGKR</sequence>
<dbReference type="InterPro" id="IPR029035">
    <property type="entry name" value="DHS-like_NAD/FAD-binding_dom"/>
</dbReference>
<dbReference type="GO" id="GO:0050660">
    <property type="term" value="F:flavin adenine dinucleotide binding"/>
    <property type="evidence" value="ECO:0007669"/>
    <property type="project" value="TreeGrafter"/>
</dbReference>
<evidence type="ECO:0000256" key="3">
    <source>
        <dbReference type="RuleBase" id="RU362132"/>
    </source>
</evidence>
<feature type="domain" description="Thiamine pyrophosphate enzyme TPP-binding" evidence="5">
    <location>
        <begin position="388"/>
        <end position="534"/>
    </location>
</feature>
<name>A0AAE9XN15_9PROT</name>
<proteinExistence type="inferred from homology"/>
<dbReference type="Pfam" id="PF02776">
    <property type="entry name" value="TPP_enzyme_N"/>
    <property type="match status" value="1"/>
</dbReference>
<dbReference type="PANTHER" id="PTHR18968:SF120">
    <property type="entry name" value="ACETOLACTATE SYNTHASE LARGE SUBUNIT"/>
    <property type="match status" value="1"/>
</dbReference>
<protein>
    <submittedName>
        <fullName evidence="7">Thiamine pyrophosphate-binding protein</fullName>
    </submittedName>
</protein>
<dbReference type="KEGG" id="gso:PH603_15775"/>
<dbReference type="Pfam" id="PF02775">
    <property type="entry name" value="TPP_enzyme_C"/>
    <property type="match status" value="1"/>
</dbReference>
<evidence type="ECO:0000313" key="7">
    <source>
        <dbReference type="EMBL" id="WCL53997.1"/>
    </source>
</evidence>
<accession>A0AAE9XN15</accession>
<dbReference type="Proteomes" id="UP001217500">
    <property type="component" value="Chromosome"/>
</dbReference>
<dbReference type="FunFam" id="3.40.50.970:FF:000007">
    <property type="entry name" value="Acetolactate synthase"/>
    <property type="match status" value="1"/>
</dbReference>
<gene>
    <name evidence="7" type="ORF">PH603_15775</name>
</gene>
<dbReference type="CDD" id="cd00568">
    <property type="entry name" value="TPP_enzymes"/>
    <property type="match status" value="1"/>
</dbReference>
<dbReference type="GO" id="GO:0030976">
    <property type="term" value="F:thiamine pyrophosphate binding"/>
    <property type="evidence" value="ECO:0007669"/>
    <property type="project" value="InterPro"/>
</dbReference>
<dbReference type="GO" id="GO:0003984">
    <property type="term" value="F:acetolactate synthase activity"/>
    <property type="evidence" value="ECO:0007669"/>
    <property type="project" value="TreeGrafter"/>
</dbReference>
<evidence type="ECO:0000256" key="2">
    <source>
        <dbReference type="ARBA" id="ARBA00023052"/>
    </source>
</evidence>
<dbReference type="Gene3D" id="3.40.50.1220">
    <property type="entry name" value="TPP-binding domain"/>
    <property type="match status" value="1"/>
</dbReference>
<dbReference type="Gene3D" id="3.40.50.970">
    <property type="match status" value="2"/>
</dbReference>
<dbReference type="GO" id="GO:0009097">
    <property type="term" value="P:isoleucine biosynthetic process"/>
    <property type="evidence" value="ECO:0007669"/>
    <property type="project" value="TreeGrafter"/>
</dbReference>
<dbReference type="GO" id="GO:0005948">
    <property type="term" value="C:acetolactate synthase complex"/>
    <property type="evidence" value="ECO:0007669"/>
    <property type="project" value="TreeGrafter"/>
</dbReference>
<evidence type="ECO:0000256" key="1">
    <source>
        <dbReference type="ARBA" id="ARBA00007812"/>
    </source>
</evidence>
<evidence type="ECO:0000259" key="4">
    <source>
        <dbReference type="Pfam" id="PF00205"/>
    </source>
</evidence>
<reference evidence="7" key="1">
    <citation type="submission" date="2023-01" db="EMBL/GenBank/DDBJ databases">
        <title>The genome sequence of Kordiimonadaceae bacterium 6D33.</title>
        <authorList>
            <person name="Liu Y."/>
        </authorList>
    </citation>
    <scope>NUCLEOTIDE SEQUENCE</scope>
    <source>
        <strain evidence="7">6D33</strain>
    </source>
</reference>
<evidence type="ECO:0000259" key="5">
    <source>
        <dbReference type="Pfam" id="PF02775"/>
    </source>
</evidence>
<keyword evidence="2 3" id="KW-0786">Thiamine pyrophosphate</keyword>
<evidence type="ECO:0000313" key="8">
    <source>
        <dbReference type="Proteomes" id="UP001217500"/>
    </source>
</evidence>
<feature type="domain" description="Thiamine pyrophosphate enzyme central" evidence="4">
    <location>
        <begin position="195"/>
        <end position="325"/>
    </location>
</feature>
<organism evidence="7 8">
    <name type="scientific">Gimibacter soli</name>
    <dbReference type="NCBI Taxonomy" id="3024400"/>
    <lineage>
        <taxon>Bacteria</taxon>
        <taxon>Pseudomonadati</taxon>
        <taxon>Pseudomonadota</taxon>
        <taxon>Alphaproteobacteria</taxon>
        <taxon>Kordiimonadales</taxon>
        <taxon>Temperatibacteraceae</taxon>
        <taxon>Gimibacter</taxon>
    </lineage>
</organism>
<dbReference type="PANTHER" id="PTHR18968">
    <property type="entry name" value="THIAMINE PYROPHOSPHATE ENZYMES"/>
    <property type="match status" value="1"/>
</dbReference>
<dbReference type="CDD" id="cd07035">
    <property type="entry name" value="TPP_PYR_POX_like"/>
    <property type="match status" value="1"/>
</dbReference>
<feature type="domain" description="Thiamine pyrophosphate enzyme N-terminal TPP-binding" evidence="6">
    <location>
        <begin position="7"/>
        <end position="121"/>
    </location>
</feature>
<dbReference type="InterPro" id="IPR029061">
    <property type="entry name" value="THDP-binding"/>
</dbReference>
<comment type="similarity">
    <text evidence="1 3">Belongs to the TPP enzyme family.</text>
</comment>
<dbReference type="SUPFAM" id="SSF52518">
    <property type="entry name" value="Thiamin diphosphate-binding fold (THDP-binding)"/>
    <property type="match status" value="2"/>
</dbReference>
<dbReference type="Pfam" id="PF00205">
    <property type="entry name" value="TPP_enzyme_M"/>
    <property type="match status" value="1"/>
</dbReference>
<keyword evidence="8" id="KW-1185">Reference proteome</keyword>
<dbReference type="InterPro" id="IPR012001">
    <property type="entry name" value="Thiamin_PyroP_enz_TPP-bd_dom"/>
</dbReference>
<dbReference type="InterPro" id="IPR011766">
    <property type="entry name" value="TPP_enzyme_TPP-bd"/>
</dbReference>
<dbReference type="NCBIfam" id="NF006052">
    <property type="entry name" value="PRK08199.1"/>
    <property type="match status" value="1"/>
</dbReference>
<dbReference type="EMBL" id="CP116805">
    <property type="protein sequence ID" value="WCL53997.1"/>
    <property type="molecule type" value="Genomic_DNA"/>
</dbReference>
<dbReference type="SUPFAM" id="SSF52467">
    <property type="entry name" value="DHS-like NAD/FAD-binding domain"/>
    <property type="match status" value="1"/>
</dbReference>
<dbReference type="AlphaFoldDB" id="A0AAE9XN15"/>